<gene>
    <name evidence="6" type="ORF">ISF26_01650</name>
</gene>
<name>A0ABY3PN32_9CYAN</name>
<dbReference type="SUPFAM" id="SSF53613">
    <property type="entry name" value="Ribokinase-like"/>
    <property type="match status" value="1"/>
</dbReference>
<keyword evidence="3 4" id="KW-0418">Kinase</keyword>
<dbReference type="Proteomes" id="UP001054846">
    <property type="component" value="Chromosome"/>
</dbReference>
<reference evidence="6 7" key="1">
    <citation type="journal article" date="2021" name="Genome Biol. Evol.">
        <title>Complete Genome Sequencing of a Novel Gloeobacter Species from a Waterfall Cave in Mexico.</title>
        <authorList>
            <person name="Saw J.H."/>
            <person name="Cardona T."/>
            <person name="Montejano G."/>
        </authorList>
    </citation>
    <scope>NUCLEOTIDE SEQUENCE [LARGE SCALE GENOMIC DNA]</scope>
    <source>
        <strain evidence="6">MG652769</strain>
    </source>
</reference>
<dbReference type="Pfam" id="PF00294">
    <property type="entry name" value="PfkB"/>
    <property type="match status" value="1"/>
</dbReference>
<evidence type="ECO:0000313" key="6">
    <source>
        <dbReference type="EMBL" id="UFP94979.1"/>
    </source>
</evidence>
<dbReference type="InterPro" id="IPR002173">
    <property type="entry name" value="Carboh/pur_kinase_PfkB_CS"/>
</dbReference>
<protein>
    <submittedName>
        <fullName evidence="6">Sugar kinase</fullName>
    </submittedName>
</protein>
<comment type="similarity">
    <text evidence="1 4">Belongs to the carbohydrate kinase PfkB family.</text>
</comment>
<evidence type="ECO:0000256" key="3">
    <source>
        <dbReference type="ARBA" id="ARBA00022777"/>
    </source>
</evidence>
<evidence type="ECO:0000259" key="5">
    <source>
        <dbReference type="Pfam" id="PF00294"/>
    </source>
</evidence>
<dbReference type="PANTHER" id="PTHR10584">
    <property type="entry name" value="SUGAR KINASE"/>
    <property type="match status" value="1"/>
</dbReference>
<dbReference type="PROSITE" id="PS00584">
    <property type="entry name" value="PFKB_KINASES_2"/>
    <property type="match status" value="1"/>
</dbReference>
<proteinExistence type="inferred from homology"/>
<dbReference type="InterPro" id="IPR029056">
    <property type="entry name" value="Ribokinase-like"/>
</dbReference>
<dbReference type="PROSITE" id="PS00583">
    <property type="entry name" value="PFKB_KINASES_1"/>
    <property type="match status" value="1"/>
</dbReference>
<dbReference type="InterPro" id="IPR011611">
    <property type="entry name" value="PfkB_dom"/>
</dbReference>
<evidence type="ECO:0000256" key="1">
    <source>
        <dbReference type="ARBA" id="ARBA00010688"/>
    </source>
</evidence>
<dbReference type="GO" id="GO:0016301">
    <property type="term" value="F:kinase activity"/>
    <property type="evidence" value="ECO:0007669"/>
    <property type="project" value="UniProtKB-KW"/>
</dbReference>
<sequence>MSVLVTGAAVLDILLSAPPELPTPGASRLIDTIALAAGGCGVNTAIGLARLGVPVEFAAHLGADGAGEWIKAELSRAGVGLAHFRQSAGVATKSAVVLLSASGERSFLRTPGGGNAIARSDLEHLDWSGISHLHIGGCYSLRQLLGTDLAAVLRSARPAGVVTCLDTVWSSDGNWEALLPALGQIDHLLPSLTEAQAITGESTPQAMARWFIAHGSTRVVIKLGERGAYALGPDIDAVVPALPVPGGRVVDTTGAGDAFCAGYLAALTAGLAPPQAVRWANAWGAVAVSGLGATAALRDRSQLAALLALTG</sequence>
<dbReference type="Gene3D" id="3.40.1190.20">
    <property type="match status" value="1"/>
</dbReference>
<dbReference type="PRINTS" id="PR00990">
    <property type="entry name" value="RIBOKINASE"/>
</dbReference>
<dbReference type="InterPro" id="IPR002139">
    <property type="entry name" value="Ribo/fructo_kinase"/>
</dbReference>
<dbReference type="EMBL" id="CP063845">
    <property type="protein sequence ID" value="UFP94979.1"/>
    <property type="molecule type" value="Genomic_DNA"/>
</dbReference>
<keyword evidence="7" id="KW-1185">Reference proteome</keyword>
<evidence type="ECO:0000313" key="7">
    <source>
        <dbReference type="Proteomes" id="UP001054846"/>
    </source>
</evidence>
<accession>A0ABY3PN32</accession>
<organism evidence="6 7">
    <name type="scientific">Gloeobacter morelensis MG652769</name>
    <dbReference type="NCBI Taxonomy" id="2781736"/>
    <lineage>
        <taxon>Bacteria</taxon>
        <taxon>Bacillati</taxon>
        <taxon>Cyanobacteriota</taxon>
        <taxon>Cyanophyceae</taxon>
        <taxon>Gloeobacterales</taxon>
        <taxon>Gloeobacteraceae</taxon>
        <taxon>Gloeobacter</taxon>
        <taxon>Gloeobacter morelensis</taxon>
    </lineage>
</organism>
<dbReference type="PANTHER" id="PTHR10584:SF166">
    <property type="entry name" value="RIBOKINASE"/>
    <property type="match status" value="1"/>
</dbReference>
<keyword evidence="2 4" id="KW-0808">Transferase</keyword>
<dbReference type="RefSeq" id="WP_230842061.1">
    <property type="nucleotide sequence ID" value="NZ_CP063845.1"/>
</dbReference>
<feature type="domain" description="Carbohydrate kinase PfkB" evidence="5">
    <location>
        <begin position="20"/>
        <end position="297"/>
    </location>
</feature>
<evidence type="ECO:0000256" key="4">
    <source>
        <dbReference type="RuleBase" id="RU003704"/>
    </source>
</evidence>
<evidence type="ECO:0000256" key="2">
    <source>
        <dbReference type="ARBA" id="ARBA00022679"/>
    </source>
</evidence>
<dbReference type="CDD" id="cd01166">
    <property type="entry name" value="KdgK"/>
    <property type="match status" value="1"/>
</dbReference>